<keyword evidence="4 5" id="KW-0472">Membrane</keyword>
<comment type="similarity">
    <text evidence="5">Belongs to the 4-toluene sulfonate uptake permease (TSUP) (TC 2.A.102) family.</text>
</comment>
<comment type="subcellular location">
    <subcellularLocation>
        <location evidence="5">Cell membrane</location>
        <topology evidence="5">Multi-pass membrane protein</topology>
    </subcellularLocation>
    <subcellularLocation>
        <location evidence="1">Membrane</location>
        <topology evidence="1">Multi-pass membrane protein</topology>
    </subcellularLocation>
</comment>
<dbReference type="AlphaFoldDB" id="A0A7C3SI52"/>
<accession>A0A7C3SI52</accession>
<dbReference type="EMBL" id="DTHB01000021">
    <property type="protein sequence ID" value="HGB14140.1"/>
    <property type="molecule type" value="Genomic_DNA"/>
</dbReference>
<keyword evidence="3 5" id="KW-1133">Transmembrane helix</keyword>
<evidence type="ECO:0000313" key="6">
    <source>
        <dbReference type="EMBL" id="HGB14140.1"/>
    </source>
</evidence>
<keyword evidence="2 5" id="KW-0812">Transmembrane</keyword>
<feature type="transmembrane region" description="Helical" evidence="5">
    <location>
        <begin position="102"/>
        <end position="120"/>
    </location>
</feature>
<keyword evidence="5" id="KW-1003">Cell membrane</keyword>
<gene>
    <name evidence="6" type="ORF">ENV62_02720</name>
</gene>
<feature type="transmembrane region" description="Helical" evidence="5">
    <location>
        <begin position="72"/>
        <end position="90"/>
    </location>
</feature>
<evidence type="ECO:0000256" key="2">
    <source>
        <dbReference type="ARBA" id="ARBA00022692"/>
    </source>
</evidence>
<feature type="transmembrane region" description="Helical" evidence="5">
    <location>
        <begin position="50"/>
        <end position="66"/>
    </location>
</feature>
<evidence type="ECO:0000256" key="5">
    <source>
        <dbReference type="RuleBase" id="RU363041"/>
    </source>
</evidence>
<comment type="caution">
    <text evidence="6">The sequence shown here is derived from an EMBL/GenBank/DDBJ whole genome shotgun (WGS) entry which is preliminary data.</text>
</comment>
<name>A0A7C3SI52_9BACT</name>
<dbReference type="PANTHER" id="PTHR43701">
    <property type="entry name" value="MEMBRANE TRANSPORTER PROTEIN MJ0441-RELATED"/>
    <property type="match status" value="1"/>
</dbReference>
<evidence type="ECO:0000256" key="1">
    <source>
        <dbReference type="ARBA" id="ARBA00004141"/>
    </source>
</evidence>
<protein>
    <recommendedName>
        <fullName evidence="5">Probable membrane transporter protein</fullName>
    </recommendedName>
</protein>
<evidence type="ECO:0000256" key="4">
    <source>
        <dbReference type="ARBA" id="ARBA00023136"/>
    </source>
</evidence>
<proteinExistence type="inferred from homology"/>
<organism evidence="6">
    <name type="scientific">Desulfobacca acetoxidans</name>
    <dbReference type="NCBI Taxonomy" id="60893"/>
    <lineage>
        <taxon>Bacteria</taxon>
        <taxon>Pseudomonadati</taxon>
        <taxon>Thermodesulfobacteriota</taxon>
        <taxon>Desulfobaccia</taxon>
        <taxon>Desulfobaccales</taxon>
        <taxon>Desulfobaccaceae</taxon>
        <taxon>Desulfobacca</taxon>
    </lineage>
</organism>
<feature type="transmembrane region" description="Helical" evidence="5">
    <location>
        <begin position="6"/>
        <end position="38"/>
    </location>
</feature>
<dbReference type="GO" id="GO:0005886">
    <property type="term" value="C:plasma membrane"/>
    <property type="evidence" value="ECO:0007669"/>
    <property type="project" value="UniProtKB-SubCell"/>
</dbReference>
<dbReference type="PANTHER" id="PTHR43701:SF2">
    <property type="entry name" value="MEMBRANE TRANSPORTER PROTEIN YJNA-RELATED"/>
    <property type="match status" value="1"/>
</dbReference>
<reference evidence="6" key="1">
    <citation type="journal article" date="2020" name="mSystems">
        <title>Genome- and Community-Level Interaction Insights into Carbon Utilization and Element Cycling Functions of Hydrothermarchaeota in Hydrothermal Sediment.</title>
        <authorList>
            <person name="Zhou Z."/>
            <person name="Liu Y."/>
            <person name="Xu W."/>
            <person name="Pan J."/>
            <person name="Luo Z.H."/>
            <person name="Li M."/>
        </authorList>
    </citation>
    <scope>NUCLEOTIDE SEQUENCE [LARGE SCALE GENOMIC DNA]</scope>
    <source>
        <strain evidence="6">SpSt-776</strain>
    </source>
</reference>
<evidence type="ECO:0000256" key="3">
    <source>
        <dbReference type="ARBA" id="ARBA00022989"/>
    </source>
</evidence>
<dbReference type="Pfam" id="PF01925">
    <property type="entry name" value="TauE"/>
    <property type="match status" value="1"/>
</dbReference>
<sequence>MSGQDFLYVLLGLVAGIFSGLIGVGGGVIIVPALVFLFGLSQHEAQGTTLALLVPPIGFLAAWTYWREGYVNIYIAALIALGFFAGGFLGARFATHLSNLQLERLFGVALLFIALKMILAR</sequence>
<dbReference type="InterPro" id="IPR051598">
    <property type="entry name" value="TSUP/Inactive_protease-like"/>
</dbReference>
<dbReference type="InterPro" id="IPR002781">
    <property type="entry name" value="TM_pro_TauE-like"/>
</dbReference>